<dbReference type="EMBL" id="JBHSNZ010000007">
    <property type="protein sequence ID" value="MFC5808271.1"/>
    <property type="molecule type" value="Genomic_DNA"/>
</dbReference>
<proteinExistence type="predicted"/>
<evidence type="ECO:0000256" key="1">
    <source>
        <dbReference type="SAM" id="MobiDB-lite"/>
    </source>
</evidence>
<dbReference type="RefSeq" id="WP_272170694.1">
    <property type="nucleotide sequence ID" value="NZ_JAQOSL010000021.1"/>
</dbReference>
<dbReference type="Proteomes" id="UP001596112">
    <property type="component" value="Unassembled WGS sequence"/>
</dbReference>
<protein>
    <submittedName>
        <fullName evidence="2">Uncharacterized protein</fullName>
    </submittedName>
</protein>
<feature type="compositionally biased region" description="Basic and acidic residues" evidence="1">
    <location>
        <begin position="1"/>
        <end position="14"/>
    </location>
</feature>
<gene>
    <name evidence="2" type="ORF">ACFQGO_12245</name>
</gene>
<accession>A0ABW1B639</accession>
<feature type="region of interest" description="Disordered" evidence="1">
    <location>
        <begin position="1"/>
        <end position="32"/>
    </location>
</feature>
<keyword evidence="3" id="KW-1185">Reference proteome</keyword>
<name>A0ABW1B639_9ACTN</name>
<reference evidence="3" key="1">
    <citation type="journal article" date="2019" name="Int. J. Syst. Evol. Microbiol.">
        <title>The Global Catalogue of Microorganisms (GCM) 10K type strain sequencing project: providing services to taxonomists for standard genome sequencing and annotation.</title>
        <authorList>
            <consortium name="The Broad Institute Genomics Platform"/>
            <consortium name="The Broad Institute Genome Sequencing Center for Infectious Disease"/>
            <person name="Wu L."/>
            <person name="Ma J."/>
        </authorList>
    </citation>
    <scope>NUCLEOTIDE SEQUENCE [LARGE SCALE GENOMIC DNA]</scope>
    <source>
        <strain evidence="3">JCM 9918</strain>
    </source>
</reference>
<sequence>MSARGGEEGAEHQRGARPPTDPSAGDRVRGEPAAVREYTVTARQLPWHVRSLGFDTGGTSYRLTTWYHPDIGDRAALPVRRKAEKGFTPL</sequence>
<organism evidence="2 3">
    <name type="scientific">Streptomyces heilongjiangensis</name>
    <dbReference type="NCBI Taxonomy" id="945052"/>
    <lineage>
        <taxon>Bacteria</taxon>
        <taxon>Bacillati</taxon>
        <taxon>Actinomycetota</taxon>
        <taxon>Actinomycetes</taxon>
        <taxon>Kitasatosporales</taxon>
        <taxon>Streptomycetaceae</taxon>
        <taxon>Streptomyces</taxon>
    </lineage>
</organism>
<evidence type="ECO:0000313" key="3">
    <source>
        <dbReference type="Proteomes" id="UP001596112"/>
    </source>
</evidence>
<evidence type="ECO:0000313" key="2">
    <source>
        <dbReference type="EMBL" id="MFC5808271.1"/>
    </source>
</evidence>
<comment type="caution">
    <text evidence="2">The sequence shown here is derived from an EMBL/GenBank/DDBJ whole genome shotgun (WGS) entry which is preliminary data.</text>
</comment>